<keyword evidence="2" id="KW-1185">Reference proteome</keyword>
<dbReference type="EMBL" id="CP102294">
    <property type="protein sequence ID" value="UWN57291.1"/>
    <property type="molecule type" value="Genomic_DNA"/>
</dbReference>
<name>A0ABY5UZB7_9BACT</name>
<dbReference type="RefSeq" id="WP_019245326.1">
    <property type="nucleotide sequence ID" value="NZ_CAPH01000007.1"/>
</dbReference>
<dbReference type="GeneID" id="82890170"/>
<organism evidence="1 2">
    <name type="scientific">Alistipes ihumii AP11</name>
    <dbReference type="NCBI Taxonomy" id="1211813"/>
    <lineage>
        <taxon>Bacteria</taxon>
        <taxon>Pseudomonadati</taxon>
        <taxon>Bacteroidota</taxon>
        <taxon>Bacteroidia</taxon>
        <taxon>Bacteroidales</taxon>
        <taxon>Rikenellaceae</taxon>
        <taxon>Alistipes</taxon>
    </lineage>
</organism>
<dbReference type="Proteomes" id="UP001059295">
    <property type="component" value="Chromosome"/>
</dbReference>
<evidence type="ECO:0000313" key="2">
    <source>
        <dbReference type="Proteomes" id="UP001059295"/>
    </source>
</evidence>
<accession>A0ABY5UZB7</accession>
<gene>
    <name evidence="1" type="ORF">NQ491_00510</name>
</gene>
<reference evidence="1" key="1">
    <citation type="journal article" date="2022" name="Cell">
        <title>Design, construction, and in vivo augmentation of a complex gut microbiome.</title>
        <authorList>
            <person name="Cheng A.G."/>
            <person name="Ho P.Y."/>
            <person name="Aranda-Diaz A."/>
            <person name="Jain S."/>
            <person name="Yu F.B."/>
            <person name="Meng X."/>
            <person name="Wang M."/>
            <person name="Iakiviak M."/>
            <person name="Nagashima K."/>
            <person name="Zhao A."/>
            <person name="Murugkar P."/>
            <person name="Patil A."/>
            <person name="Atabakhsh K."/>
            <person name="Weakley A."/>
            <person name="Yan J."/>
            <person name="Brumbaugh A.R."/>
            <person name="Higginbottom S."/>
            <person name="Dimas A."/>
            <person name="Shiver A.L."/>
            <person name="Deutschbauer A."/>
            <person name="Neff N."/>
            <person name="Sonnenburg J.L."/>
            <person name="Huang K.C."/>
            <person name="Fischbach M.A."/>
        </authorList>
    </citation>
    <scope>NUCLEOTIDE SEQUENCE</scope>
    <source>
        <strain evidence="1">AP11</strain>
    </source>
</reference>
<sequence>MDIVIKDLPIQYANIPRIALIKQKPSNVKPFYDFISAIRQSPEEFLLHQLESHKLVINGEYHRRKVSWDMLKRLIAMPDFAHKVGTVFLELPSWCQSKMDEFMASETLKQEIILEIFREEQPLGWWDKGEFEFICDLRRINMNLPATKKIKVILADYQLPYSKLTKSEEWKEQEDRNAHMAHIISKTILSSDDHRGNLFLVGCGHAYKSEQKGIGSSAHNKTAFESAGAQLAKILGDKNVFCVFQHVLSSDNNGNNKSLLRGGIFDKAFELNGNRPIGFELENSPFGDEPFDGIHEIKYNIMTGSYADNFDGYLFLHPLDNEPQAAPLTEVFTDEFVDEIKRRAKLMGNENNRNFWFGRKATELTKQYIVEILLKDN</sequence>
<proteinExistence type="predicted"/>
<protein>
    <submittedName>
        <fullName evidence="1">Uncharacterized protein</fullName>
    </submittedName>
</protein>
<evidence type="ECO:0000313" key="1">
    <source>
        <dbReference type="EMBL" id="UWN57291.1"/>
    </source>
</evidence>